<proteinExistence type="predicted"/>
<keyword evidence="2" id="KW-1185">Reference proteome</keyword>
<accession>A0A067TI74</accession>
<evidence type="ECO:0000313" key="1">
    <source>
        <dbReference type="EMBL" id="KDR82027.1"/>
    </source>
</evidence>
<dbReference type="AlphaFoldDB" id="A0A067TI74"/>
<dbReference type="EMBL" id="KL142370">
    <property type="protein sequence ID" value="KDR82027.1"/>
    <property type="molecule type" value="Genomic_DNA"/>
</dbReference>
<organism evidence="1 2">
    <name type="scientific">Galerina marginata (strain CBS 339.88)</name>
    <dbReference type="NCBI Taxonomy" id="685588"/>
    <lineage>
        <taxon>Eukaryota</taxon>
        <taxon>Fungi</taxon>
        <taxon>Dikarya</taxon>
        <taxon>Basidiomycota</taxon>
        <taxon>Agaricomycotina</taxon>
        <taxon>Agaricomycetes</taxon>
        <taxon>Agaricomycetidae</taxon>
        <taxon>Agaricales</taxon>
        <taxon>Agaricineae</taxon>
        <taxon>Strophariaceae</taxon>
        <taxon>Galerina</taxon>
    </lineage>
</organism>
<name>A0A067TI74_GALM3</name>
<protein>
    <recommendedName>
        <fullName evidence="3">F-box domain-containing protein</fullName>
    </recommendedName>
</protein>
<dbReference type="SUPFAM" id="SSF81383">
    <property type="entry name" value="F-box domain"/>
    <property type="match status" value="1"/>
</dbReference>
<dbReference type="HOGENOM" id="CLU_059040_0_0_1"/>
<dbReference type="InterPro" id="IPR036047">
    <property type="entry name" value="F-box-like_dom_sf"/>
</dbReference>
<sequence length="273" mass="31161">MSATLPLELEEIILSYLHDDPSALKACALTCRRFVHPAQAYIFHRVELFITSVKSEQVRWERFIMLLEFSPHISNLITELSLVVDSSHHATTGTILTLPLIIGLKRIDLTDREGGFDLDSSTPAVVQTLLTTMTQHQSLVHLRLSHIFNLNLSFLEGLPSLEGLFLEDVIFSDDDRKSFLSGQWTRNGHLFDKSPRLKFLRLDLIYYAFNVFVRWITHPNCPFDISSLQGLSISIDPITNWLDYYMDINPSINALLQACSESLRVFCCCPGFR</sequence>
<feature type="non-terminal residue" evidence="1">
    <location>
        <position position="273"/>
    </location>
</feature>
<gene>
    <name evidence="1" type="ORF">GALMADRAFT_152819</name>
</gene>
<evidence type="ECO:0000313" key="2">
    <source>
        <dbReference type="Proteomes" id="UP000027222"/>
    </source>
</evidence>
<evidence type="ECO:0008006" key="3">
    <source>
        <dbReference type="Google" id="ProtNLM"/>
    </source>
</evidence>
<reference evidence="2" key="1">
    <citation type="journal article" date="2014" name="Proc. Natl. Acad. Sci. U.S.A.">
        <title>Extensive sampling of basidiomycete genomes demonstrates inadequacy of the white-rot/brown-rot paradigm for wood decay fungi.</title>
        <authorList>
            <person name="Riley R."/>
            <person name="Salamov A.A."/>
            <person name="Brown D.W."/>
            <person name="Nagy L.G."/>
            <person name="Floudas D."/>
            <person name="Held B.W."/>
            <person name="Levasseur A."/>
            <person name="Lombard V."/>
            <person name="Morin E."/>
            <person name="Otillar R."/>
            <person name="Lindquist E.A."/>
            <person name="Sun H."/>
            <person name="LaButti K.M."/>
            <person name="Schmutz J."/>
            <person name="Jabbour D."/>
            <person name="Luo H."/>
            <person name="Baker S.E."/>
            <person name="Pisabarro A.G."/>
            <person name="Walton J.D."/>
            <person name="Blanchette R.A."/>
            <person name="Henrissat B."/>
            <person name="Martin F."/>
            <person name="Cullen D."/>
            <person name="Hibbett D.S."/>
            <person name="Grigoriev I.V."/>
        </authorList>
    </citation>
    <scope>NUCLEOTIDE SEQUENCE [LARGE SCALE GENOMIC DNA]</scope>
    <source>
        <strain evidence="2">CBS 339.88</strain>
    </source>
</reference>
<dbReference type="Proteomes" id="UP000027222">
    <property type="component" value="Unassembled WGS sequence"/>
</dbReference>
<dbReference type="OrthoDB" id="2788229at2759"/>